<evidence type="ECO:0000313" key="2">
    <source>
        <dbReference type="EMBL" id="MBR8644455.1"/>
    </source>
</evidence>
<organism evidence="2 3">
    <name type="scientific">Peribacillus frigoritolerans</name>
    <dbReference type="NCBI Taxonomy" id="450367"/>
    <lineage>
        <taxon>Bacteria</taxon>
        <taxon>Bacillati</taxon>
        <taxon>Bacillota</taxon>
        <taxon>Bacilli</taxon>
        <taxon>Bacillales</taxon>
        <taxon>Bacillaceae</taxon>
        <taxon>Peribacillus</taxon>
    </lineage>
</organism>
<dbReference type="Pfam" id="PF21370">
    <property type="entry name" value="PAS_GdpP"/>
    <property type="match status" value="1"/>
</dbReference>
<dbReference type="Gene3D" id="3.30.450.20">
    <property type="entry name" value="PAS domain"/>
    <property type="match status" value="1"/>
</dbReference>
<dbReference type="InterPro" id="IPR049553">
    <property type="entry name" value="GdpP-like_PAS"/>
</dbReference>
<protein>
    <recommendedName>
        <fullName evidence="1">Cyclic-di-AMP phosphodiesterase GdpP-like PAS domain-containing protein</fullName>
    </recommendedName>
</protein>
<dbReference type="AlphaFoldDB" id="A0A941FMX7"/>
<reference evidence="2" key="1">
    <citation type="submission" date="2021-04" db="EMBL/GenBank/DDBJ databases">
        <title>Whole genome sequencing of Enterococci isolates from hospitalized patients.</title>
        <authorList>
            <person name="Ogoti B.M."/>
            <person name="Onyambu F.G."/>
        </authorList>
    </citation>
    <scope>NUCLEOTIDE SEQUENCE</scope>
    <source>
        <strain evidence="2">242</strain>
    </source>
</reference>
<evidence type="ECO:0000259" key="1">
    <source>
        <dbReference type="Pfam" id="PF21370"/>
    </source>
</evidence>
<accession>A0A941FMX7</accession>
<proteinExistence type="predicted"/>
<name>A0A941FMX7_9BACI</name>
<dbReference type="EMBL" id="JAGTPW010000009">
    <property type="protein sequence ID" value="MBR8644455.1"/>
    <property type="molecule type" value="Genomic_DNA"/>
</dbReference>
<gene>
    <name evidence="2" type="ORF">KEH51_06975</name>
</gene>
<dbReference type="Proteomes" id="UP000680045">
    <property type="component" value="Unassembled WGS sequence"/>
</dbReference>
<comment type="caution">
    <text evidence="2">The sequence shown here is derived from an EMBL/GenBank/DDBJ whole genome shotgun (WGS) entry which is preliminary data.</text>
</comment>
<sequence>MGEEALLEMPIGIMLFNEDYYIEWTNPFLASCFSEDSLAGRSLYDVADSIVPLIKQEIETETLTLHDRKFKVVHKRDERLLYFLM</sequence>
<evidence type="ECO:0000313" key="3">
    <source>
        <dbReference type="Proteomes" id="UP000680045"/>
    </source>
</evidence>
<feature type="domain" description="Cyclic-di-AMP phosphodiesterase GdpP-like PAS" evidence="1">
    <location>
        <begin position="2"/>
        <end position="84"/>
    </location>
</feature>